<evidence type="ECO:0000313" key="7">
    <source>
        <dbReference type="EMBL" id="CAF1274639.1"/>
    </source>
</evidence>
<evidence type="ECO:0000256" key="6">
    <source>
        <dbReference type="SAM" id="Phobius"/>
    </source>
</evidence>
<accession>A0A815BU25</accession>
<evidence type="ECO:0000256" key="2">
    <source>
        <dbReference type="ARBA" id="ARBA00006843"/>
    </source>
</evidence>
<comment type="similarity">
    <text evidence="2">Belongs to the CD225/Dispanin family.</text>
</comment>
<dbReference type="Proteomes" id="UP000663832">
    <property type="component" value="Unassembled WGS sequence"/>
</dbReference>
<reference evidence="7" key="1">
    <citation type="submission" date="2021-02" db="EMBL/GenBank/DDBJ databases">
        <authorList>
            <person name="Nowell W R."/>
        </authorList>
    </citation>
    <scope>NUCLEOTIDE SEQUENCE</scope>
</reference>
<gene>
    <name evidence="7" type="ORF">BJG266_LOCUS30860</name>
    <name evidence="8" type="ORF">QVE165_LOCUS53602</name>
</gene>
<evidence type="ECO:0000256" key="3">
    <source>
        <dbReference type="ARBA" id="ARBA00022692"/>
    </source>
</evidence>
<keyword evidence="5 6" id="KW-0472">Membrane</keyword>
<name>A0A815BU25_9BILA</name>
<comment type="caution">
    <text evidence="7">The sequence shown here is derived from an EMBL/GenBank/DDBJ whole genome shotgun (WGS) entry which is preliminary data.</text>
</comment>
<evidence type="ECO:0000313" key="8">
    <source>
        <dbReference type="EMBL" id="CAF1607869.1"/>
    </source>
</evidence>
<evidence type="ECO:0000313" key="9">
    <source>
        <dbReference type="Proteomes" id="UP000663832"/>
    </source>
</evidence>
<evidence type="ECO:0000313" key="10">
    <source>
        <dbReference type="Proteomes" id="UP000663877"/>
    </source>
</evidence>
<keyword evidence="4 6" id="KW-1133">Transmembrane helix</keyword>
<evidence type="ECO:0000256" key="1">
    <source>
        <dbReference type="ARBA" id="ARBA00004370"/>
    </source>
</evidence>
<evidence type="ECO:0000256" key="5">
    <source>
        <dbReference type="ARBA" id="ARBA00023136"/>
    </source>
</evidence>
<dbReference type="InterPro" id="IPR007593">
    <property type="entry name" value="CD225/Dispanin_fam"/>
</dbReference>
<keyword evidence="9" id="KW-1185">Reference proteome</keyword>
<feature type="transmembrane region" description="Helical" evidence="6">
    <location>
        <begin position="116"/>
        <end position="139"/>
    </location>
</feature>
<dbReference type="OrthoDB" id="9989079at2759"/>
<protein>
    <submittedName>
        <fullName evidence="7">Uncharacterized protein</fullName>
    </submittedName>
</protein>
<dbReference type="EMBL" id="CAJNOI010000421">
    <property type="protein sequence ID" value="CAF1274639.1"/>
    <property type="molecule type" value="Genomic_DNA"/>
</dbReference>
<keyword evidence="3 6" id="KW-0812">Transmembrane</keyword>
<dbReference type="AlphaFoldDB" id="A0A815BU25"/>
<proteinExistence type="inferred from homology"/>
<organism evidence="7 10">
    <name type="scientific">Adineta steineri</name>
    <dbReference type="NCBI Taxonomy" id="433720"/>
    <lineage>
        <taxon>Eukaryota</taxon>
        <taxon>Metazoa</taxon>
        <taxon>Spiralia</taxon>
        <taxon>Gnathifera</taxon>
        <taxon>Rotifera</taxon>
        <taxon>Eurotatoria</taxon>
        <taxon>Bdelloidea</taxon>
        <taxon>Adinetida</taxon>
        <taxon>Adinetidae</taxon>
        <taxon>Adineta</taxon>
    </lineage>
</organism>
<comment type="subcellular location">
    <subcellularLocation>
        <location evidence="1">Membrane</location>
    </subcellularLocation>
</comment>
<dbReference type="EMBL" id="CAJNOM010001437">
    <property type="protein sequence ID" value="CAF1607869.1"/>
    <property type="molecule type" value="Genomic_DNA"/>
</dbReference>
<sequence>MRNERLIIGYRTENGVGRMEKHEIDKLEPYLEKRNGFTWLPQSDTDYYQSEIAHNNLKLSQNKRDLMNISDYLFWSIGNFFLFFLLGIICIILSVRVREHKRTKDYESTLKLSQRTLVMNIFTTIVGISFLVTMLALLINKSSTNF</sequence>
<feature type="transmembrane region" description="Helical" evidence="6">
    <location>
        <begin position="72"/>
        <end position="95"/>
    </location>
</feature>
<dbReference type="GO" id="GO:0016020">
    <property type="term" value="C:membrane"/>
    <property type="evidence" value="ECO:0007669"/>
    <property type="project" value="UniProtKB-SubCell"/>
</dbReference>
<dbReference type="Pfam" id="PF04505">
    <property type="entry name" value="CD225"/>
    <property type="match status" value="1"/>
</dbReference>
<dbReference type="Proteomes" id="UP000663877">
    <property type="component" value="Unassembled WGS sequence"/>
</dbReference>
<evidence type="ECO:0000256" key="4">
    <source>
        <dbReference type="ARBA" id="ARBA00022989"/>
    </source>
</evidence>